<comment type="function">
    <text evidence="1">Histone-like DNA-binding protein which is capable of wrapping DNA to stabilize it, and thus to prevent its denaturation under extreme environmental conditions.</text>
</comment>
<evidence type="ECO:0000313" key="7">
    <source>
        <dbReference type="Proteomes" id="UP000323225"/>
    </source>
</evidence>
<evidence type="ECO:0000256" key="5">
    <source>
        <dbReference type="RuleBase" id="RU003939"/>
    </source>
</evidence>
<dbReference type="GO" id="GO:0003677">
    <property type="term" value="F:DNA binding"/>
    <property type="evidence" value="ECO:0007669"/>
    <property type="project" value="UniProtKB-KW"/>
</dbReference>
<comment type="similarity">
    <text evidence="2 5">Belongs to the bacterial histone-like protein family.</text>
</comment>
<name>A0A5B1C6Q9_VIBCL</name>
<dbReference type="Pfam" id="PF00216">
    <property type="entry name" value="Bac_DNA_binding"/>
    <property type="match status" value="1"/>
</dbReference>
<dbReference type="AlphaFoldDB" id="A0A5B1C6Q9"/>
<evidence type="ECO:0000256" key="3">
    <source>
        <dbReference type="ARBA" id="ARBA00023067"/>
    </source>
</evidence>
<reference evidence="6 7" key="1">
    <citation type="submission" date="2019-09" db="EMBL/GenBank/DDBJ databases">
        <authorList>
            <person name="Kritzky A."/>
            <person name="Schelkanova E.Y."/>
            <person name="Alkhova Z.V."/>
            <person name="Smirnova N.I."/>
        </authorList>
    </citation>
    <scope>NUCLEOTIDE SEQUENCE [LARGE SCALE GENOMIC DNA]</scope>
    <source>
        <strain evidence="6 7">M1526</strain>
    </source>
</reference>
<dbReference type="InterPro" id="IPR010992">
    <property type="entry name" value="IHF-like_DNA-bd_dom_sf"/>
</dbReference>
<proteinExistence type="inferred from homology"/>
<evidence type="ECO:0000256" key="4">
    <source>
        <dbReference type="ARBA" id="ARBA00023125"/>
    </source>
</evidence>
<comment type="caution">
    <text evidence="6">The sequence shown here is derived from an EMBL/GenBank/DDBJ whole genome shotgun (WGS) entry which is preliminary data.</text>
</comment>
<keyword evidence="4" id="KW-0238">DNA-binding</keyword>
<dbReference type="GO" id="GO:0005829">
    <property type="term" value="C:cytosol"/>
    <property type="evidence" value="ECO:0007669"/>
    <property type="project" value="TreeGrafter"/>
</dbReference>
<dbReference type="GO" id="GO:0030527">
    <property type="term" value="F:structural constituent of chromatin"/>
    <property type="evidence" value="ECO:0007669"/>
    <property type="project" value="InterPro"/>
</dbReference>
<evidence type="ECO:0000256" key="2">
    <source>
        <dbReference type="ARBA" id="ARBA00010529"/>
    </source>
</evidence>
<organism evidence="6 7">
    <name type="scientific">Vibrio cholerae</name>
    <dbReference type="NCBI Taxonomy" id="666"/>
    <lineage>
        <taxon>Bacteria</taxon>
        <taxon>Pseudomonadati</taxon>
        <taxon>Pseudomonadota</taxon>
        <taxon>Gammaproteobacteria</taxon>
        <taxon>Vibrionales</taxon>
        <taxon>Vibrionaceae</taxon>
        <taxon>Vibrio</taxon>
    </lineage>
</organism>
<dbReference type="Gene3D" id="4.10.520.10">
    <property type="entry name" value="IHF-like DNA-binding proteins"/>
    <property type="match status" value="1"/>
</dbReference>
<dbReference type="Proteomes" id="UP000323225">
    <property type="component" value="Unassembled WGS sequence"/>
</dbReference>
<dbReference type="SUPFAM" id="SSF47729">
    <property type="entry name" value="IHF-like DNA-binding proteins"/>
    <property type="match status" value="1"/>
</dbReference>
<dbReference type="CDD" id="cd13836">
    <property type="entry name" value="IHF_B"/>
    <property type="match status" value="1"/>
</dbReference>
<evidence type="ECO:0000313" key="6">
    <source>
        <dbReference type="EMBL" id="KAA1255273.1"/>
    </source>
</evidence>
<dbReference type="InterPro" id="IPR000119">
    <property type="entry name" value="Hist_DNA-bd"/>
</dbReference>
<dbReference type="EMBL" id="VUAA01000007">
    <property type="protein sequence ID" value="KAA1255273.1"/>
    <property type="molecule type" value="Genomic_DNA"/>
</dbReference>
<evidence type="ECO:0000256" key="1">
    <source>
        <dbReference type="ARBA" id="ARBA00003819"/>
    </source>
</evidence>
<dbReference type="PRINTS" id="PR01727">
    <property type="entry name" value="DNABINDINGHU"/>
</dbReference>
<protein>
    <submittedName>
        <fullName evidence="6">Integration host factor subunit beta</fullName>
    </submittedName>
</protein>
<dbReference type="PANTHER" id="PTHR33175">
    <property type="entry name" value="DNA-BINDING PROTEIN HU"/>
    <property type="match status" value="1"/>
</dbReference>
<gene>
    <name evidence="6" type="ORF">F0M16_08635</name>
</gene>
<accession>A0A5B1C6Q9</accession>
<dbReference type="GO" id="GO:0030261">
    <property type="term" value="P:chromosome condensation"/>
    <property type="evidence" value="ECO:0007669"/>
    <property type="project" value="UniProtKB-KW"/>
</dbReference>
<keyword evidence="3" id="KW-0226">DNA condensation</keyword>
<dbReference type="SMART" id="SM00411">
    <property type="entry name" value="BHL"/>
    <property type="match status" value="1"/>
</dbReference>
<dbReference type="PANTHER" id="PTHR33175:SF3">
    <property type="entry name" value="DNA-BINDING PROTEIN HU-BETA"/>
    <property type="match status" value="1"/>
</dbReference>
<sequence>MNRSQLTENIVSKLPDMPKNKVRHGVDTIFNLLKDGLKNGERLEIRGVGSMSVREYDERVGRNPKTGEEVHVGRSFRVRYRQSNFFNEALNKPA</sequence>